<dbReference type="InterPro" id="IPR058581">
    <property type="entry name" value="TM_HPP"/>
</dbReference>
<dbReference type="SMART" id="SM00116">
    <property type="entry name" value="CBS"/>
    <property type="match status" value="2"/>
</dbReference>
<dbReference type="RefSeq" id="WP_390214972.1">
    <property type="nucleotide sequence ID" value="NZ_JBHLXJ010000036.1"/>
</dbReference>
<feature type="transmembrane region" description="Helical" evidence="2">
    <location>
        <begin position="149"/>
        <end position="171"/>
    </location>
</feature>
<feature type="transmembrane region" description="Helical" evidence="2">
    <location>
        <begin position="109"/>
        <end position="128"/>
    </location>
</feature>
<keyword evidence="2" id="KW-0812">Transmembrane</keyword>
<accession>A0ABV6IJZ2</accession>
<dbReference type="PANTHER" id="PTHR33741">
    <property type="entry name" value="TRANSMEMBRANE PROTEIN DDB_G0269096-RELATED"/>
    <property type="match status" value="1"/>
</dbReference>
<dbReference type="SUPFAM" id="SSF54631">
    <property type="entry name" value="CBS-domain pair"/>
    <property type="match status" value="1"/>
</dbReference>
<dbReference type="PROSITE" id="PS51371">
    <property type="entry name" value="CBS"/>
    <property type="match status" value="2"/>
</dbReference>
<comment type="caution">
    <text evidence="4">The sequence shown here is derived from an EMBL/GenBank/DDBJ whole genome shotgun (WGS) entry which is preliminary data.</text>
</comment>
<reference evidence="4 5" key="1">
    <citation type="submission" date="2024-09" db="EMBL/GenBank/DDBJ databases">
        <authorList>
            <person name="Sun Q."/>
            <person name="Mori K."/>
        </authorList>
    </citation>
    <scope>NUCLEOTIDE SEQUENCE [LARGE SCALE GENOMIC DNA]</scope>
    <source>
        <strain evidence="4 5">CCM 8677</strain>
    </source>
</reference>
<dbReference type="InterPro" id="IPR007065">
    <property type="entry name" value="HPP"/>
</dbReference>
<evidence type="ECO:0000313" key="4">
    <source>
        <dbReference type="EMBL" id="MFC0352150.1"/>
    </source>
</evidence>
<evidence type="ECO:0000256" key="1">
    <source>
        <dbReference type="PROSITE-ProRule" id="PRU00703"/>
    </source>
</evidence>
<dbReference type="InterPro" id="IPR000644">
    <property type="entry name" value="CBS_dom"/>
</dbReference>
<gene>
    <name evidence="4" type="ORF">ACFFJH_20205</name>
</gene>
<dbReference type="CDD" id="cd04600">
    <property type="entry name" value="CBS_pair_HPP_assoc"/>
    <property type="match status" value="1"/>
</dbReference>
<dbReference type="InterPro" id="IPR046342">
    <property type="entry name" value="CBS_dom_sf"/>
</dbReference>
<dbReference type="Gene3D" id="3.10.580.10">
    <property type="entry name" value="CBS-domain"/>
    <property type="match status" value="1"/>
</dbReference>
<feature type="domain" description="CBS" evidence="3">
    <location>
        <begin position="252"/>
        <end position="312"/>
    </location>
</feature>
<dbReference type="Pfam" id="PF04982">
    <property type="entry name" value="TM_HPP"/>
    <property type="match status" value="1"/>
</dbReference>
<feature type="domain" description="CBS" evidence="3">
    <location>
        <begin position="336"/>
        <end position="394"/>
    </location>
</feature>
<dbReference type="PANTHER" id="PTHR33741:SF5">
    <property type="entry name" value="TRANSMEMBRANE PROTEIN DDB_G0269096-RELATED"/>
    <property type="match status" value="1"/>
</dbReference>
<name>A0ABV6IJZ2_9BURK</name>
<dbReference type="EMBL" id="JBHLXJ010000036">
    <property type="protein sequence ID" value="MFC0352150.1"/>
    <property type="molecule type" value="Genomic_DNA"/>
</dbReference>
<keyword evidence="5" id="KW-1185">Reference proteome</keyword>
<dbReference type="Pfam" id="PF00571">
    <property type="entry name" value="CBS"/>
    <property type="match status" value="2"/>
</dbReference>
<protein>
    <submittedName>
        <fullName evidence="4">HPP family protein</fullName>
    </submittedName>
</protein>
<dbReference type="Proteomes" id="UP001589844">
    <property type="component" value="Unassembled WGS sequence"/>
</dbReference>
<keyword evidence="2" id="KW-0472">Membrane</keyword>
<keyword evidence="1" id="KW-0129">CBS domain</keyword>
<evidence type="ECO:0000256" key="2">
    <source>
        <dbReference type="SAM" id="Phobius"/>
    </source>
</evidence>
<organism evidence="4 5">
    <name type="scientific">Undibacterium danionis</name>
    <dbReference type="NCBI Taxonomy" id="1812100"/>
    <lineage>
        <taxon>Bacteria</taxon>
        <taxon>Pseudomonadati</taxon>
        <taxon>Pseudomonadota</taxon>
        <taxon>Betaproteobacteria</taxon>
        <taxon>Burkholderiales</taxon>
        <taxon>Oxalobacteraceae</taxon>
        <taxon>Undibacterium</taxon>
    </lineage>
</organism>
<proteinExistence type="predicted"/>
<evidence type="ECO:0000313" key="5">
    <source>
        <dbReference type="Proteomes" id="UP001589844"/>
    </source>
</evidence>
<keyword evidence="2" id="KW-1133">Transmembrane helix</keyword>
<sequence>MKLFSQLFTNLDWLRGFLPSKVNVNYLERARACLGALTGILTTALLCHHLLSSQASLPFIIAPMGASAVLLFAQPSSPLAQPWSLLAGNMLSALVGVTCAVYLGSTPFAAALAVAAAIAAMFTCRCLHPPGGAIALSAVLGDSAIHELGFRYVWLPVGLNSILLLALAIIFNNLTRHRYPHQQQHDNKNVHKTADITPIARLGFSAEDVNQVIQKYDEVLDISPDDLANLFAQTEMHTYRRRFETISCADIMSRDMVSVNYETPLDQAWQLLRKHKIKSLPVINQDKQIVGIVSLVDFMKHASLDHYQGLDNKLKRFVEQLFQNQTGKKRIVGEIMTTKVYTAQDNAHIVDLVPVLSDGGMHHIPIVDQIGHLVGIVTQSDLIAALYRARLNDVQMLDIDAK</sequence>
<evidence type="ECO:0000259" key="3">
    <source>
        <dbReference type="PROSITE" id="PS51371"/>
    </source>
</evidence>